<evidence type="ECO:0000256" key="5">
    <source>
        <dbReference type="ARBA" id="ARBA00004661"/>
    </source>
</evidence>
<dbReference type="PATRIC" id="fig|45056.6.peg.450"/>
<protein>
    <recommendedName>
        <fullName evidence="8 18">3-dehydroquinate synthase</fullName>
        <shortName evidence="18">DHQS</shortName>
        <ecNumber evidence="7 18">4.2.3.4</ecNumber>
    </recommendedName>
</protein>
<evidence type="ECO:0000259" key="20">
    <source>
        <dbReference type="Pfam" id="PF24621"/>
    </source>
</evidence>
<dbReference type="GO" id="GO:0005737">
    <property type="term" value="C:cytoplasm"/>
    <property type="evidence" value="ECO:0007669"/>
    <property type="project" value="UniProtKB-SubCell"/>
</dbReference>
<keyword evidence="13 18" id="KW-0862">Zinc</keyword>
<dbReference type="OrthoDB" id="9806583at2"/>
<evidence type="ECO:0000256" key="18">
    <source>
        <dbReference type="HAMAP-Rule" id="MF_00110"/>
    </source>
</evidence>
<comment type="pathway">
    <text evidence="5 18">Metabolic intermediate biosynthesis; chorismate biosynthesis; chorismate from D-erythrose 4-phosphate and phosphoenolpyruvate: step 2/7.</text>
</comment>
<name>A0A0W0R3Y2_9GAMM</name>
<dbReference type="InterPro" id="IPR030963">
    <property type="entry name" value="DHQ_synth_fam"/>
</dbReference>
<feature type="binding site" evidence="18">
    <location>
        <position position="139"/>
    </location>
    <ligand>
        <name>NAD(+)</name>
        <dbReference type="ChEBI" id="CHEBI:57540"/>
    </ligand>
</feature>
<gene>
    <name evidence="18 21" type="primary">aroB</name>
    <name evidence="21" type="ORF">Lade_0434</name>
</gene>
<dbReference type="Gene3D" id="3.40.50.1970">
    <property type="match status" value="1"/>
</dbReference>
<accession>A0A0W0R3Y2</accession>
<keyword evidence="10 18" id="KW-0028">Amino-acid biosynthesis</keyword>
<dbReference type="CDD" id="cd08195">
    <property type="entry name" value="DHQS"/>
    <property type="match status" value="1"/>
</dbReference>
<dbReference type="GO" id="GO:0000166">
    <property type="term" value="F:nucleotide binding"/>
    <property type="evidence" value="ECO:0007669"/>
    <property type="project" value="UniProtKB-KW"/>
</dbReference>
<keyword evidence="16 18" id="KW-0456">Lyase</keyword>
<evidence type="ECO:0000256" key="17">
    <source>
        <dbReference type="ARBA" id="ARBA00023285"/>
    </source>
</evidence>
<evidence type="ECO:0000256" key="4">
    <source>
        <dbReference type="ARBA" id="ARBA00004496"/>
    </source>
</evidence>
<dbReference type="Pfam" id="PF01761">
    <property type="entry name" value="DHQ_synthase"/>
    <property type="match status" value="1"/>
</dbReference>
<dbReference type="RefSeq" id="WP_058461511.1">
    <property type="nucleotide sequence ID" value="NZ_CAAAHS010000004.1"/>
</dbReference>
<keyword evidence="14 18" id="KW-0520">NAD</keyword>
<evidence type="ECO:0000256" key="6">
    <source>
        <dbReference type="ARBA" id="ARBA00005412"/>
    </source>
</evidence>
<dbReference type="InterPro" id="IPR030960">
    <property type="entry name" value="DHQS/DOIS_N"/>
</dbReference>
<keyword evidence="22" id="KW-1185">Reference proteome</keyword>
<dbReference type="HAMAP" id="MF_00110">
    <property type="entry name" value="DHQ_synthase"/>
    <property type="match status" value="1"/>
</dbReference>
<comment type="catalytic activity">
    <reaction evidence="1 18">
        <text>7-phospho-2-dehydro-3-deoxy-D-arabino-heptonate = 3-dehydroquinate + phosphate</text>
        <dbReference type="Rhea" id="RHEA:21968"/>
        <dbReference type="ChEBI" id="CHEBI:32364"/>
        <dbReference type="ChEBI" id="CHEBI:43474"/>
        <dbReference type="ChEBI" id="CHEBI:58394"/>
        <dbReference type="EC" id="4.2.3.4"/>
    </reaction>
</comment>
<evidence type="ECO:0000259" key="19">
    <source>
        <dbReference type="Pfam" id="PF01761"/>
    </source>
</evidence>
<feature type="binding site" evidence="18">
    <location>
        <position position="181"/>
    </location>
    <ligand>
        <name>Zn(2+)</name>
        <dbReference type="ChEBI" id="CHEBI:29105"/>
    </ligand>
</feature>
<keyword evidence="9 18" id="KW-0963">Cytoplasm</keyword>
<feature type="binding site" evidence="18">
    <location>
        <begin position="126"/>
        <end position="127"/>
    </location>
    <ligand>
        <name>NAD(+)</name>
        <dbReference type="ChEBI" id="CHEBI:57540"/>
    </ligand>
</feature>
<comment type="subcellular location">
    <subcellularLocation>
        <location evidence="4 18">Cytoplasm</location>
    </subcellularLocation>
</comment>
<feature type="domain" description="3-dehydroquinate synthase N-terminal" evidence="19">
    <location>
        <begin position="64"/>
        <end position="176"/>
    </location>
</feature>
<evidence type="ECO:0000256" key="2">
    <source>
        <dbReference type="ARBA" id="ARBA00001911"/>
    </source>
</evidence>
<keyword evidence="15 18" id="KW-0057">Aromatic amino acid biosynthesis</keyword>
<evidence type="ECO:0000256" key="15">
    <source>
        <dbReference type="ARBA" id="ARBA00023141"/>
    </source>
</evidence>
<evidence type="ECO:0000256" key="1">
    <source>
        <dbReference type="ARBA" id="ARBA00001393"/>
    </source>
</evidence>
<dbReference type="GO" id="GO:0003856">
    <property type="term" value="F:3-dehydroquinate synthase activity"/>
    <property type="evidence" value="ECO:0007669"/>
    <property type="project" value="UniProtKB-UniRule"/>
</dbReference>
<feature type="binding site" evidence="18">
    <location>
        <begin position="166"/>
        <end position="169"/>
    </location>
    <ligand>
        <name>NAD(+)</name>
        <dbReference type="ChEBI" id="CHEBI:57540"/>
    </ligand>
</feature>
<evidence type="ECO:0000256" key="16">
    <source>
        <dbReference type="ARBA" id="ARBA00023239"/>
    </source>
</evidence>
<evidence type="ECO:0000256" key="14">
    <source>
        <dbReference type="ARBA" id="ARBA00023027"/>
    </source>
</evidence>
<dbReference type="GO" id="GO:0009423">
    <property type="term" value="P:chorismate biosynthetic process"/>
    <property type="evidence" value="ECO:0007669"/>
    <property type="project" value="UniProtKB-UniRule"/>
</dbReference>
<evidence type="ECO:0000256" key="3">
    <source>
        <dbReference type="ARBA" id="ARBA00003485"/>
    </source>
</evidence>
<dbReference type="UniPathway" id="UPA00053">
    <property type="reaction ID" value="UER00085"/>
</dbReference>
<dbReference type="InterPro" id="IPR056179">
    <property type="entry name" value="DHQS_C"/>
</dbReference>
<evidence type="ECO:0000256" key="10">
    <source>
        <dbReference type="ARBA" id="ARBA00022605"/>
    </source>
</evidence>
<evidence type="ECO:0000313" key="21">
    <source>
        <dbReference type="EMBL" id="KTC65776.1"/>
    </source>
</evidence>
<comment type="caution">
    <text evidence="21">The sequence shown here is derived from an EMBL/GenBank/DDBJ whole genome shotgun (WGS) entry which is preliminary data.</text>
</comment>
<dbReference type="FunFam" id="3.40.50.1970:FF:000001">
    <property type="entry name" value="3-dehydroquinate synthase"/>
    <property type="match status" value="1"/>
</dbReference>
<dbReference type="GO" id="GO:0008652">
    <property type="term" value="P:amino acid biosynthetic process"/>
    <property type="evidence" value="ECO:0007669"/>
    <property type="project" value="UniProtKB-KW"/>
</dbReference>
<comment type="function">
    <text evidence="3 18">Catalyzes the conversion of 3-deoxy-D-arabino-heptulosonate 7-phosphate (DAHP) to dehydroquinate (DHQ).</text>
</comment>
<dbReference type="Proteomes" id="UP000054859">
    <property type="component" value="Unassembled WGS sequence"/>
</dbReference>
<evidence type="ECO:0000256" key="11">
    <source>
        <dbReference type="ARBA" id="ARBA00022723"/>
    </source>
</evidence>
<dbReference type="PANTHER" id="PTHR43622">
    <property type="entry name" value="3-DEHYDROQUINATE SYNTHASE"/>
    <property type="match status" value="1"/>
</dbReference>
<evidence type="ECO:0000313" key="22">
    <source>
        <dbReference type="Proteomes" id="UP000054859"/>
    </source>
</evidence>
<evidence type="ECO:0000256" key="12">
    <source>
        <dbReference type="ARBA" id="ARBA00022741"/>
    </source>
</evidence>
<proteinExistence type="inferred from homology"/>
<feature type="binding site" evidence="18">
    <location>
        <position position="148"/>
    </location>
    <ligand>
        <name>NAD(+)</name>
        <dbReference type="ChEBI" id="CHEBI:57540"/>
    </ligand>
</feature>
<keyword evidence="17 18" id="KW-0170">Cobalt</keyword>
<dbReference type="InterPro" id="IPR050071">
    <property type="entry name" value="Dehydroquinate_synthase"/>
</dbReference>
<evidence type="ECO:0000256" key="9">
    <source>
        <dbReference type="ARBA" id="ARBA00022490"/>
    </source>
</evidence>
<reference evidence="21 22" key="1">
    <citation type="submission" date="2015-11" db="EMBL/GenBank/DDBJ databases">
        <title>Identification of large and diverse effector repertoires of 38 Legionella species.</title>
        <authorList>
            <person name="Burstein D."/>
            <person name="Amaro F."/>
            <person name="Zusman T."/>
            <person name="Lifshitz Z."/>
            <person name="Cohen O."/>
            <person name="Gilbert J.A."/>
            <person name="Pupko T."/>
            <person name="Shuman H.A."/>
            <person name="Segal G."/>
        </authorList>
    </citation>
    <scope>NUCLEOTIDE SEQUENCE [LARGE SCALE GENOMIC DNA]</scope>
    <source>
        <strain evidence="21 22">1762-AUS-E</strain>
    </source>
</reference>
<dbReference type="Pfam" id="PF24621">
    <property type="entry name" value="DHQS_C"/>
    <property type="match status" value="1"/>
</dbReference>
<keyword evidence="12 18" id="KW-0547">Nucleotide-binding</keyword>
<dbReference type="AlphaFoldDB" id="A0A0W0R3Y2"/>
<feature type="binding site" evidence="18">
    <location>
        <position position="240"/>
    </location>
    <ligand>
        <name>Zn(2+)</name>
        <dbReference type="ChEBI" id="CHEBI:29105"/>
    </ligand>
</feature>
<dbReference type="Gene3D" id="1.20.1090.10">
    <property type="entry name" value="Dehydroquinate synthase-like - alpha domain"/>
    <property type="match status" value="1"/>
</dbReference>
<dbReference type="GO" id="GO:0046872">
    <property type="term" value="F:metal ion binding"/>
    <property type="evidence" value="ECO:0007669"/>
    <property type="project" value="UniProtKB-KW"/>
</dbReference>
<dbReference type="EMBL" id="LNKA01000001">
    <property type="protein sequence ID" value="KTC65776.1"/>
    <property type="molecule type" value="Genomic_DNA"/>
</dbReference>
<dbReference type="GO" id="GO:0009073">
    <property type="term" value="P:aromatic amino acid family biosynthetic process"/>
    <property type="evidence" value="ECO:0007669"/>
    <property type="project" value="UniProtKB-KW"/>
</dbReference>
<dbReference type="PANTHER" id="PTHR43622:SF7">
    <property type="entry name" value="3-DEHYDROQUINATE SYNTHASE, CHLOROPLASTIC"/>
    <property type="match status" value="1"/>
</dbReference>
<comment type="cofactor">
    <cofactor evidence="2 18">
        <name>NAD(+)</name>
        <dbReference type="ChEBI" id="CHEBI:57540"/>
    </cofactor>
</comment>
<dbReference type="EC" id="4.2.3.4" evidence="7 18"/>
<organism evidence="21 22">
    <name type="scientific">Legionella adelaidensis</name>
    <dbReference type="NCBI Taxonomy" id="45056"/>
    <lineage>
        <taxon>Bacteria</taxon>
        <taxon>Pseudomonadati</taxon>
        <taxon>Pseudomonadota</taxon>
        <taxon>Gammaproteobacteria</taxon>
        <taxon>Legionellales</taxon>
        <taxon>Legionellaceae</taxon>
        <taxon>Legionella</taxon>
    </lineage>
</organism>
<dbReference type="PIRSF" id="PIRSF001455">
    <property type="entry name" value="DHQ_synth"/>
    <property type="match status" value="1"/>
</dbReference>
<evidence type="ECO:0000256" key="8">
    <source>
        <dbReference type="ARBA" id="ARBA00017684"/>
    </source>
</evidence>
<feature type="binding site" evidence="18">
    <location>
        <begin position="102"/>
        <end position="106"/>
    </location>
    <ligand>
        <name>NAD(+)</name>
        <dbReference type="ChEBI" id="CHEBI:57540"/>
    </ligand>
</feature>
<comment type="cofactor">
    <cofactor evidence="18">
        <name>Co(2+)</name>
        <dbReference type="ChEBI" id="CHEBI:48828"/>
    </cofactor>
    <cofactor evidence="18">
        <name>Zn(2+)</name>
        <dbReference type="ChEBI" id="CHEBI:29105"/>
    </cofactor>
    <text evidence="18">Binds 1 divalent metal cation per subunit. Can use either Co(2+) or Zn(2+).</text>
</comment>
<dbReference type="NCBIfam" id="TIGR01357">
    <property type="entry name" value="aroB"/>
    <property type="match status" value="1"/>
</dbReference>
<feature type="domain" description="3-dehydroquinate synthase C-terminal" evidence="20">
    <location>
        <begin position="178"/>
        <end position="318"/>
    </location>
</feature>
<comment type="similarity">
    <text evidence="6 18">Belongs to the sugar phosphate cyclases superfamily. Dehydroquinate synthase family.</text>
</comment>
<dbReference type="STRING" id="45056.Lade_0434"/>
<feature type="binding site" evidence="18">
    <location>
        <position position="257"/>
    </location>
    <ligand>
        <name>Zn(2+)</name>
        <dbReference type="ChEBI" id="CHEBI:29105"/>
    </ligand>
</feature>
<keyword evidence="11 18" id="KW-0479">Metal-binding</keyword>
<sequence length="356" mass="39917">MHTLYVELPHHRYPVFISQNCLNANYLLPFIKGSQVLIVTNQTISNLYLSRITNICAGLQCDVIELPDGEKYKNQQSLFSILNVLIENNHHRDTTLIALGGGVIGDITGFAASIYQRGVNYIQIPTTLLAQVDASIGGKTAINHPLAKNSIGSFYQPQAVLIDIDTLSTLPERELRAGLGEVIKYGLLQGGSFLNSFEKELLSQELPYAKIISQCCAIKANFVQKDEREQNERALLNLGHTFAHALETYTDYKRWLHGEAVGIGLYCAALLSYQLGVLAKEYVILVDKLLQIAKLPRRIPTDIDIAKLYHFFFKDKKVKENKLRFVLMREPGLCYLDNTISEACLQRVLMDAVEGD</sequence>
<dbReference type="SUPFAM" id="SSF56796">
    <property type="entry name" value="Dehydroquinate synthase-like"/>
    <property type="match status" value="1"/>
</dbReference>
<dbReference type="InterPro" id="IPR016037">
    <property type="entry name" value="DHQ_synth_AroB"/>
</dbReference>
<feature type="binding site" evidence="18">
    <location>
        <begin position="68"/>
        <end position="73"/>
    </location>
    <ligand>
        <name>NAD(+)</name>
        <dbReference type="ChEBI" id="CHEBI:57540"/>
    </ligand>
</feature>
<evidence type="ECO:0000256" key="7">
    <source>
        <dbReference type="ARBA" id="ARBA00013031"/>
    </source>
</evidence>
<evidence type="ECO:0000256" key="13">
    <source>
        <dbReference type="ARBA" id="ARBA00022833"/>
    </source>
</evidence>